<organism evidence="8 9">
    <name type="scientific">Morella rubra</name>
    <name type="common">Chinese bayberry</name>
    <dbReference type="NCBI Taxonomy" id="262757"/>
    <lineage>
        <taxon>Eukaryota</taxon>
        <taxon>Viridiplantae</taxon>
        <taxon>Streptophyta</taxon>
        <taxon>Embryophyta</taxon>
        <taxon>Tracheophyta</taxon>
        <taxon>Spermatophyta</taxon>
        <taxon>Magnoliopsida</taxon>
        <taxon>eudicotyledons</taxon>
        <taxon>Gunneridae</taxon>
        <taxon>Pentapetalae</taxon>
        <taxon>rosids</taxon>
        <taxon>fabids</taxon>
        <taxon>Fagales</taxon>
        <taxon>Myricaceae</taxon>
        <taxon>Morella</taxon>
    </lineage>
</organism>
<gene>
    <name evidence="7" type="ORF">CJ030_MR1G002475</name>
    <name evidence="8" type="ORF">CJ030_MR1G002480</name>
</gene>
<evidence type="ECO:0000313" key="9">
    <source>
        <dbReference type="Proteomes" id="UP000516437"/>
    </source>
</evidence>
<feature type="domain" description="NAC" evidence="6">
    <location>
        <begin position="34"/>
        <end position="184"/>
    </location>
</feature>
<sequence>MQTQVPDTAPDQSRPAEFDNTYSMPNSWFLDTMIPPEFRFVPTDEELVQFYLLPKLKNFPLPAHPIPEVNLYGHSPDYFADRYNDHEQKIWYFFTPRERKYPKGNRPNRAAGDGYWKATGADKPIWSTNKIRVGSKKSLSFFQGSPPNGKKTLWLMKEYTVGAPQPANQSMRLDDWVLCVIYKRPEKSNTRASVEETDQPSNNIDLDVLANFDHQHQIGVDYETPTEVAEMNFDEIYDLFINQ</sequence>
<dbReference type="Pfam" id="PF02365">
    <property type="entry name" value="NAM"/>
    <property type="match status" value="1"/>
</dbReference>
<keyword evidence="1" id="KW-0805">Transcription regulation</keyword>
<keyword evidence="4" id="KW-0539">Nucleus</keyword>
<comment type="caution">
    <text evidence="8">The sequence shown here is derived from an EMBL/GenBank/DDBJ whole genome shotgun (WGS) entry which is preliminary data.</text>
</comment>
<keyword evidence="3" id="KW-0804">Transcription</keyword>
<dbReference type="EMBL" id="RXIC02000019">
    <property type="protein sequence ID" value="KAB1225571.1"/>
    <property type="molecule type" value="Genomic_DNA"/>
</dbReference>
<dbReference type="InterPro" id="IPR036093">
    <property type="entry name" value="NAC_dom_sf"/>
</dbReference>
<dbReference type="Gene3D" id="2.170.150.80">
    <property type="entry name" value="NAC domain"/>
    <property type="match status" value="1"/>
</dbReference>
<dbReference type="PANTHER" id="PTHR31719:SF94">
    <property type="entry name" value="PROTEIN ATAF2"/>
    <property type="match status" value="1"/>
</dbReference>
<evidence type="ECO:0000313" key="7">
    <source>
        <dbReference type="EMBL" id="KAB1225566.1"/>
    </source>
</evidence>
<evidence type="ECO:0000256" key="3">
    <source>
        <dbReference type="ARBA" id="ARBA00023163"/>
    </source>
</evidence>
<name>A0A6A1WK20_9ROSI</name>
<evidence type="ECO:0000313" key="8">
    <source>
        <dbReference type="EMBL" id="KAB1225571.1"/>
    </source>
</evidence>
<dbReference type="SUPFAM" id="SSF101941">
    <property type="entry name" value="NAC domain"/>
    <property type="match status" value="1"/>
</dbReference>
<dbReference type="OrthoDB" id="1727057at2759"/>
<evidence type="ECO:0000256" key="1">
    <source>
        <dbReference type="ARBA" id="ARBA00023015"/>
    </source>
</evidence>
<keyword evidence="9" id="KW-1185">Reference proteome</keyword>
<dbReference type="InterPro" id="IPR003441">
    <property type="entry name" value="NAC-dom"/>
</dbReference>
<dbReference type="GO" id="GO:0003677">
    <property type="term" value="F:DNA binding"/>
    <property type="evidence" value="ECO:0007669"/>
    <property type="project" value="UniProtKB-KW"/>
</dbReference>
<reference evidence="8" key="1">
    <citation type="submission" date="2018-07" db="EMBL/GenBank/DDBJ databases">
        <authorList>
            <person name="Gao Z.-S."/>
            <person name="Jia H.-M."/>
            <person name="Jia H.-J."/>
            <person name="Cai Q.-L."/>
            <person name="Wang Y."/>
            <person name="Zhao H.-B."/>
        </authorList>
    </citation>
    <scope>NUCLEOTIDE SEQUENCE</scope>
    <source>
        <tissue evidence="8">Leaves</tissue>
    </source>
</reference>
<dbReference type="AlphaFoldDB" id="A0A6A1WK20"/>
<evidence type="ECO:0000259" key="6">
    <source>
        <dbReference type="PROSITE" id="PS51005"/>
    </source>
</evidence>
<protein>
    <submittedName>
        <fullName evidence="8">NAC transcription factor 25</fullName>
    </submittedName>
</protein>
<reference evidence="8" key="3">
    <citation type="submission" date="2019-09" db="EMBL/GenBank/DDBJ databases">
        <authorList>
            <person name="Gao Z."/>
        </authorList>
    </citation>
    <scope>NUCLEOTIDE SEQUENCE</scope>
    <source>
        <tissue evidence="8">Leaves</tissue>
    </source>
</reference>
<dbReference type="GO" id="GO:0006355">
    <property type="term" value="P:regulation of DNA-templated transcription"/>
    <property type="evidence" value="ECO:0007669"/>
    <property type="project" value="InterPro"/>
</dbReference>
<evidence type="ECO:0000256" key="5">
    <source>
        <dbReference type="SAM" id="MobiDB-lite"/>
    </source>
</evidence>
<dbReference type="EMBL" id="RXIC02000019">
    <property type="protein sequence ID" value="KAB1225566.1"/>
    <property type="molecule type" value="Genomic_DNA"/>
</dbReference>
<evidence type="ECO:0000256" key="4">
    <source>
        <dbReference type="ARBA" id="ARBA00023242"/>
    </source>
</evidence>
<dbReference type="PROSITE" id="PS51005">
    <property type="entry name" value="NAC"/>
    <property type="match status" value="1"/>
</dbReference>
<feature type="region of interest" description="Disordered" evidence="5">
    <location>
        <begin position="1"/>
        <end position="20"/>
    </location>
</feature>
<evidence type="ECO:0000256" key="2">
    <source>
        <dbReference type="ARBA" id="ARBA00023125"/>
    </source>
</evidence>
<dbReference type="PANTHER" id="PTHR31719">
    <property type="entry name" value="NAC TRANSCRIPTION FACTOR 56"/>
    <property type="match status" value="1"/>
</dbReference>
<proteinExistence type="predicted"/>
<accession>A0A6A1WK20</accession>
<reference evidence="8 9" key="2">
    <citation type="journal article" date="2019" name="Plant Biotechnol. J.">
        <title>The red bayberry genome and genetic basis of sex determination.</title>
        <authorList>
            <person name="Jia H.M."/>
            <person name="Jia H.J."/>
            <person name="Cai Q.L."/>
            <person name="Wang Y."/>
            <person name="Zhao H.B."/>
            <person name="Yang W.F."/>
            <person name="Wang G.Y."/>
            <person name="Li Y.H."/>
            <person name="Zhan D.L."/>
            <person name="Shen Y.T."/>
            <person name="Niu Q.F."/>
            <person name="Chang L."/>
            <person name="Qiu J."/>
            <person name="Zhao L."/>
            <person name="Xie H.B."/>
            <person name="Fu W.Y."/>
            <person name="Jin J."/>
            <person name="Li X.W."/>
            <person name="Jiao Y."/>
            <person name="Zhou C.C."/>
            <person name="Tu T."/>
            <person name="Chai C.Y."/>
            <person name="Gao J.L."/>
            <person name="Fan L.J."/>
            <person name="van de Weg E."/>
            <person name="Wang J.Y."/>
            <person name="Gao Z.S."/>
        </authorList>
    </citation>
    <scope>NUCLEOTIDE SEQUENCE [LARGE SCALE GENOMIC DNA]</scope>
    <source>
        <tissue evidence="8">Leaves</tissue>
    </source>
</reference>
<keyword evidence="2" id="KW-0238">DNA-binding</keyword>
<dbReference type="Proteomes" id="UP000516437">
    <property type="component" value="Chromosome 1"/>
</dbReference>